<proteinExistence type="predicted"/>
<evidence type="ECO:0000313" key="2">
    <source>
        <dbReference type="Proteomes" id="UP000037315"/>
    </source>
</evidence>
<dbReference type="EMBL" id="LFEJ01000014">
    <property type="protein sequence ID" value="KMV34549.1"/>
    <property type="molecule type" value="Genomic_DNA"/>
</dbReference>
<gene>
    <name evidence="1" type="ORF">ACH50_10365</name>
</gene>
<sequence>MHKPRAPFYTDNRVKKQNKNARFAVLIRNLRSAFLYPARRRVKIAGNEVKISPRIAIQKLIHLY</sequence>
<keyword evidence="2" id="KW-1185">Reference proteome</keyword>
<evidence type="ECO:0000313" key="1">
    <source>
        <dbReference type="EMBL" id="KMV34549.1"/>
    </source>
</evidence>
<dbReference type="Proteomes" id="UP000037315">
    <property type="component" value="Unassembled WGS sequence"/>
</dbReference>
<protein>
    <submittedName>
        <fullName evidence="1">Uncharacterized protein</fullName>
    </submittedName>
</protein>
<organism evidence="1 2">
    <name type="scientific">Franconibacter pulveris</name>
    <dbReference type="NCBI Taxonomy" id="435910"/>
    <lineage>
        <taxon>Bacteria</taxon>
        <taxon>Pseudomonadati</taxon>
        <taxon>Pseudomonadota</taxon>
        <taxon>Gammaproteobacteria</taxon>
        <taxon>Enterobacterales</taxon>
        <taxon>Enterobacteriaceae</taxon>
        <taxon>Franconibacter</taxon>
    </lineage>
</organism>
<accession>A0A0J8YAR1</accession>
<reference evidence="1 2" key="1">
    <citation type="submission" date="2015-06" db="EMBL/GenBank/DDBJ databases">
        <title>Genome sequencing of Cronobacter sp. strain DJ34 isolated from petroleum contaminated sludge of Duliajan Oil Fields, Assam, India.</title>
        <authorList>
            <person name="Pal S."/>
            <person name="Banerjee T.D."/>
            <person name="Roy A."/>
            <person name="Sar P."/>
            <person name="Kazy S.K."/>
        </authorList>
    </citation>
    <scope>NUCLEOTIDE SEQUENCE [LARGE SCALE GENOMIC DNA]</scope>
    <source>
        <strain evidence="1 2">DJ34</strain>
    </source>
</reference>
<dbReference type="AlphaFoldDB" id="A0A0J8YAR1"/>
<name>A0A0J8YAR1_9ENTR</name>
<comment type="caution">
    <text evidence="1">The sequence shown here is derived from an EMBL/GenBank/DDBJ whole genome shotgun (WGS) entry which is preliminary data.</text>
</comment>
<dbReference type="PATRIC" id="fig|1656095.3.peg.1095"/>